<dbReference type="FunFam" id="3.30.565.10:FF:000006">
    <property type="entry name" value="Sensor histidine kinase WalK"/>
    <property type="match status" value="1"/>
</dbReference>
<evidence type="ECO:0000313" key="10">
    <source>
        <dbReference type="Proteomes" id="UP000176568"/>
    </source>
</evidence>
<dbReference type="EC" id="2.7.13.3" evidence="2"/>
<protein>
    <recommendedName>
        <fullName evidence="2">histidine kinase</fullName>
        <ecNumber evidence="2">2.7.13.3</ecNumber>
    </recommendedName>
</protein>
<name>A0A1F4Y510_9BACT</name>
<dbReference type="AlphaFoldDB" id="A0A1F4Y510"/>
<sequence>MDVITLTKFILGCTLIGELCLLYFVLKEERSIKKLLFALFVVGIIGWTLAIFINLWAHNADVEKFVFGFAAVFLTAQVLFAQLFPDRRLRPSDYWSILVGAFFLVISFWNGAVFSSIELTPLGYTIVENGFLSEYYSLFALAFVAAPIAIFAWRRVQTHDPSFRAQLKYLILGFSIFLGVNILTNSLLPVFFHVFFFNAVGPVFSLVLAGFIFYIIYRYEFLDIHTLKDLLDKERIYARELEGRVRERTKDIEELRAREWQLMQDIAHAQQTALTILKTDVERLKQNQSETTEPILRSMEQGIDRASSLTYDLLRAAQFEAQAKQSYELVDLSALAKKVAEDVDIICGANNISLTHNIEPGLSIMGDIKQLEELFLILLSNAVRYRKQHTSGTIALTLMRDAKHIILSIADTGIGIAGEHLPHLFERFYRVRTTGNGNGLGLAIAKAIAETHGGTIAVQSTEGEGSEFRVSFSETPLRS</sequence>
<proteinExistence type="predicted"/>
<feature type="transmembrane region" description="Helical" evidence="7">
    <location>
        <begin position="96"/>
        <end position="115"/>
    </location>
</feature>
<dbReference type="InterPro" id="IPR050351">
    <property type="entry name" value="BphY/WalK/GraS-like"/>
</dbReference>
<keyword evidence="6" id="KW-0902">Two-component regulatory system</keyword>
<dbReference type="PANTHER" id="PTHR45453">
    <property type="entry name" value="PHOSPHATE REGULON SENSOR PROTEIN PHOR"/>
    <property type="match status" value="1"/>
</dbReference>
<feature type="transmembrane region" description="Helical" evidence="7">
    <location>
        <begin position="35"/>
        <end position="53"/>
    </location>
</feature>
<evidence type="ECO:0000256" key="1">
    <source>
        <dbReference type="ARBA" id="ARBA00000085"/>
    </source>
</evidence>
<evidence type="ECO:0000256" key="6">
    <source>
        <dbReference type="ARBA" id="ARBA00023012"/>
    </source>
</evidence>
<evidence type="ECO:0000256" key="5">
    <source>
        <dbReference type="ARBA" id="ARBA00022777"/>
    </source>
</evidence>
<dbReference type="Gene3D" id="3.30.565.10">
    <property type="entry name" value="Histidine kinase-like ATPase, C-terminal domain"/>
    <property type="match status" value="1"/>
</dbReference>
<dbReference type="SUPFAM" id="SSF55874">
    <property type="entry name" value="ATPase domain of HSP90 chaperone/DNA topoisomerase II/histidine kinase"/>
    <property type="match status" value="1"/>
</dbReference>
<keyword evidence="4" id="KW-0808">Transferase</keyword>
<dbReference type="InterPro" id="IPR003594">
    <property type="entry name" value="HATPase_dom"/>
</dbReference>
<dbReference type="InterPro" id="IPR004358">
    <property type="entry name" value="Sig_transdc_His_kin-like_C"/>
</dbReference>
<dbReference type="GO" id="GO:0016036">
    <property type="term" value="P:cellular response to phosphate starvation"/>
    <property type="evidence" value="ECO:0007669"/>
    <property type="project" value="TreeGrafter"/>
</dbReference>
<keyword evidence="7" id="KW-0812">Transmembrane</keyword>
<keyword evidence="7" id="KW-1133">Transmembrane helix</keyword>
<dbReference type="Proteomes" id="UP000176568">
    <property type="component" value="Unassembled WGS sequence"/>
</dbReference>
<feature type="domain" description="Histidine kinase" evidence="8">
    <location>
        <begin position="265"/>
        <end position="476"/>
    </location>
</feature>
<evidence type="ECO:0000256" key="7">
    <source>
        <dbReference type="SAM" id="Phobius"/>
    </source>
</evidence>
<dbReference type="GO" id="GO:0005886">
    <property type="term" value="C:plasma membrane"/>
    <property type="evidence" value="ECO:0007669"/>
    <property type="project" value="TreeGrafter"/>
</dbReference>
<feature type="transmembrane region" description="Helical" evidence="7">
    <location>
        <begin position="6"/>
        <end position="26"/>
    </location>
</feature>
<dbReference type="PANTHER" id="PTHR45453:SF1">
    <property type="entry name" value="PHOSPHATE REGULON SENSOR PROTEIN PHOR"/>
    <property type="match status" value="1"/>
</dbReference>
<keyword evidence="7" id="KW-0472">Membrane</keyword>
<keyword evidence="5" id="KW-0418">Kinase</keyword>
<gene>
    <name evidence="9" type="ORF">A2419_00785</name>
</gene>
<dbReference type="PRINTS" id="PR00344">
    <property type="entry name" value="BCTRLSENSOR"/>
</dbReference>
<comment type="catalytic activity">
    <reaction evidence="1">
        <text>ATP + protein L-histidine = ADP + protein N-phospho-L-histidine.</text>
        <dbReference type="EC" id="2.7.13.3"/>
    </reaction>
</comment>
<feature type="transmembrane region" description="Helical" evidence="7">
    <location>
        <begin position="65"/>
        <end position="84"/>
    </location>
</feature>
<dbReference type="GO" id="GO:0004721">
    <property type="term" value="F:phosphoprotein phosphatase activity"/>
    <property type="evidence" value="ECO:0007669"/>
    <property type="project" value="TreeGrafter"/>
</dbReference>
<dbReference type="InterPro" id="IPR005467">
    <property type="entry name" value="His_kinase_dom"/>
</dbReference>
<dbReference type="InterPro" id="IPR036890">
    <property type="entry name" value="HATPase_C_sf"/>
</dbReference>
<evidence type="ECO:0000256" key="4">
    <source>
        <dbReference type="ARBA" id="ARBA00022679"/>
    </source>
</evidence>
<feature type="transmembrane region" description="Helical" evidence="7">
    <location>
        <begin position="165"/>
        <end position="184"/>
    </location>
</feature>
<dbReference type="PROSITE" id="PS50109">
    <property type="entry name" value="HIS_KIN"/>
    <property type="match status" value="1"/>
</dbReference>
<dbReference type="CDD" id="cd00075">
    <property type="entry name" value="HATPase"/>
    <property type="match status" value="1"/>
</dbReference>
<comment type="caution">
    <text evidence="9">The sequence shown here is derived from an EMBL/GenBank/DDBJ whole genome shotgun (WGS) entry which is preliminary data.</text>
</comment>
<evidence type="ECO:0000256" key="2">
    <source>
        <dbReference type="ARBA" id="ARBA00012438"/>
    </source>
</evidence>
<dbReference type="STRING" id="1797247.A2419_00785"/>
<evidence type="ECO:0000313" key="9">
    <source>
        <dbReference type="EMBL" id="OGC88373.1"/>
    </source>
</evidence>
<organism evidence="9 10">
    <name type="scientific">Candidatus Adlerbacteria bacterium RIFOXYC1_FULL_48_26</name>
    <dbReference type="NCBI Taxonomy" id="1797247"/>
    <lineage>
        <taxon>Bacteria</taxon>
        <taxon>Candidatus Adleribacteriota</taxon>
    </lineage>
</organism>
<dbReference type="GO" id="GO:0000155">
    <property type="term" value="F:phosphorelay sensor kinase activity"/>
    <property type="evidence" value="ECO:0007669"/>
    <property type="project" value="TreeGrafter"/>
</dbReference>
<feature type="transmembrane region" description="Helical" evidence="7">
    <location>
        <begin position="190"/>
        <end position="217"/>
    </location>
</feature>
<evidence type="ECO:0000259" key="8">
    <source>
        <dbReference type="PROSITE" id="PS50109"/>
    </source>
</evidence>
<dbReference type="EMBL" id="MEXB01000009">
    <property type="protein sequence ID" value="OGC88373.1"/>
    <property type="molecule type" value="Genomic_DNA"/>
</dbReference>
<keyword evidence="3" id="KW-0597">Phosphoprotein</keyword>
<accession>A0A1F4Y510</accession>
<dbReference type="Pfam" id="PF02518">
    <property type="entry name" value="HATPase_c"/>
    <property type="match status" value="1"/>
</dbReference>
<feature type="transmembrane region" description="Helical" evidence="7">
    <location>
        <begin position="135"/>
        <end position="153"/>
    </location>
</feature>
<dbReference type="SMART" id="SM00387">
    <property type="entry name" value="HATPase_c"/>
    <property type="match status" value="1"/>
</dbReference>
<evidence type="ECO:0000256" key="3">
    <source>
        <dbReference type="ARBA" id="ARBA00022553"/>
    </source>
</evidence>
<reference evidence="9 10" key="1">
    <citation type="journal article" date="2016" name="Nat. Commun.">
        <title>Thousands of microbial genomes shed light on interconnected biogeochemical processes in an aquifer system.</title>
        <authorList>
            <person name="Anantharaman K."/>
            <person name="Brown C.T."/>
            <person name="Hug L.A."/>
            <person name="Sharon I."/>
            <person name="Castelle C.J."/>
            <person name="Probst A.J."/>
            <person name="Thomas B.C."/>
            <person name="Singh A."/>
            <person name="Wilkins M.J."/>
            <person name="Karaoz U."/>
            <person name="Brodie E.L."/>
            <person name="Williams K.H."/>
            <person name="Hubbard S.S."/>
            <person name="Banfield J.F."/>
        </authorList>
    </citation>
    <scope>NUCLEOTIDE SEQUENCE [LARGE SCALE GENOMIC DNA]</scope>
</reference>